<name>A0A1F6TVY4_9PROT</name>
<evidence type="ECO:0000259" key="3">
    <source>
        <dbReference type="Pfam" id="PF18914"/>
    </source>
</evidence>
<evidence type="ECO:0000313" key="5">
    <source>
        <dbReference type="Proteomes" id="UP000178885"/>
    </source>
</evidence>
<dbReference type="EMBL" id="MFSU01000003">
    <property type="protein sequence ID" value="OGI49199.1"/>
    <property type="molecule type" value="Genomic_DNA"/>
</dbReference>
<dbReference type="STRING" id="1817760.A2151_06715"/>
<feature type="region of interest" description="Disordered" evidence="1">
    <location>
        <begin position="60"/>
        <end position="83"/>
    </location>
</feature>
<protein>
    <recommendedName>
        <fullName evidence="3">DUF5666 domain-containing protein</fullName>
    </recommendedName>
</protein>
<feature type="domain" description="DUF5666" evidence="3">
    <location>
        <begin position="40"/>
        <end position="110"/>
    </location>
</feature>
<accession>A0A1F6TVY4</accession>
<evidence type="ECO:0000256" key="1">
    <source>
        <dbReference type="SAM" id="MobiDB-lite"/>
    </source>
</evidence>
<evidence type="ECO:0000256" key="2">
    <source>
        <dbReference type="SAM" id="SignalP"/>
    </source>
</evidence>
<organism evidence="4 5">
    <name type="scientific">Candidatus Muproteobacteria bacterium RBG_16_65_34</name>
    <dbReference type="NCBI Taxonomy" id="1817760"/>
    <lineage>
        <taxon>Bacteria</taxon>
        <taxon>Pseudomonadati</taxon>
        <taxon>Pseudomonadota</taxon>
        <taxon>Candidatus Muproteobacteria</taxon>
    </lineage>
</organism>
<evidence type="ECO:0000313" key="4">
    <source>
        <dbReference type="EMBL" id="OGI49199.1"/>
    </source>
</evidence>
<dbReference type="InterPro" id="IPR043724">
    <property type="entry name" value="DUF5666"/>
</dbReference>
<feature type="domain" description="DUF5666" evidence="3">
    <location>
        <begin position="199"/>
        <end position="262"/>
    </location>
</feature>
<dbReference type="AlphaFoldDB" id="A0A1F6TVY4"/>
<sequence length="341" mass="34372">MKLGILRNMALMGSALAVVVACGGGSGSGSGSGATAVSYGPITQFGSVYVNGVEYFTTTTSSVKEDGNEGPGEDEGAGESEHHRGLKLGMVVKVEGDHDGDGQGTATHIEYRNNLIGPAVVTGSQLTALGQIVNVTSSTVVANESGAATENLNTGVADALALISGRVIEVSGLVGVGGAIDATRIEMKAPGWTGAYEIKGTVAGLAVGTFQINGLTVAYSANSLENSLDLEHGATLANGQFVEVKGWSFNASTITLTATEVELVDDEGFGVTASAPKAEIEGLVTAVTSQGFTVGTQPVVTTSSTIYEHGDSAGIVQGARLEVEGTLSGGTLTATKISFKH</sequence>
<dbReference type="Pfam" id="PF18914">
    <property type="entry name" value="DUF5666"/>
    <property type="match status" value="4"/>
</dbReference>
<feature type="domain" description="DUF5666" evidence="3">
    <location>
        <begin position="281"/>
        <end position="337"/>
    </location>
</feature>
<gene>
    <name evidence="4" type="ORF">A2151_06715</name>
</gene>
<keyword evidence="2" id="KW-0732">Signal</keyword>
<dbReference type="Proteomes" id="UP000178885">
    <property type="component" value="Unassembled WGS sequence"/>
</dbReference>
<comment type="caution">
    <text evidence="4">The sequence shown here is derived from an EMBL/GenBank/DDBJ whole genome shotgun (WGS) entry which is preliminary data.</text>
</comment>
<dbReference type="PROSITE" id="PS51257">
    <property type="entry name" value="PROKAR_LIPOPROTEIN"/>
    <property type="match status" value="1"/>
</dbReference>
<feature type="signal peptide" evidence="2">
    <location>
        <begin position="1"/>
        <end position="17"/>
    </location>
</feature>
<feature type="chain" id="PRO_5009526871" description="DUF5666 domain-containing protein" evidence="2">
    <location>
        <begin position="18"/>
        <end position="341"/>
    </location>
</feature>
<reference evidence="4 5" key="1">
    <citation type="journal article" date="2016" name="Nat. Commun.">
        <title>Thousands of microbial genomes shed light on interconnected biogeochemical processes in an aquifer system.</title>
        <authorList>
            <person name="Anantharaman K."/>
            <person name="Brown C.T."/>
            <person name="Hug L.A."/>
            <person name="Sharon I."/>
            <person name="Castelle C.J."/>
            <person name="Probst A.J."/>
            <person name="Thomas B.C."/>
            <person name="Singh A."/>
            <person name="Wilkins M.J."/>
            <person name="Karaoz U."/>
            <person name="Brodie E.L."/>
            <person name="Williams K.H."/>
            <person name="Hubbard S.S."/>
            <person name="Banfield J.F."/>
        </authorList>
    </citation>
    <scope>NUCLEOTIDE SEQUENCE [LARGE SCALE GENOMIC DNA]</scope>
</reference>
<proteinExistence type="predicted"/>
<feature type="domain" description="DUF5666" evidence="3">
    <location>
        <begin position="121"/>
        <end position="186"/>
    </location>
</feature>